<dbReference type="PANTHER" id="PTHR43790:SF3">
    <property type="entry name" value="D-ALLOSE IMPORT ATP-BINDING PROTEIN ALSA-RELATED"/>
    <property type="match status" value="1"/>
</dbReference>
<feature type="transmembrane region" description="Helical" evidence="12">
    <location>
        <begin position="752"/>
        <end position="771"/>
    </location>
</feature>
<dbReference type="RefSeq" id="WP_171833209.1">
    <property type="nucleotide sequence ID" value="NZ_CP053708.1"/>
</dbReference>
<evidence type="ECO:0000256" key="10">
    <source>
        <dbReference type="ARBA" id="ARBA00022989"/>
    </source>
</evidence>
<keyword evidence="15" id="KW-1185">Reference proteome</keyword>
<feature type="transmembrane region" description="Helical" evidence="12">
    <location>
        <begin position="581"/>
        <end position="600"/>
    </location>
</feature>
<evidence type="ECO:0000259" key="13">
    <source>
        <dbReference type="PROSITE" id="PS50893"/>
    </source>
</evidence>
<dbReference type="InterPro" id="IPR017871">
    <property type="entry name" value="ABC_transporter-like_CS"/>
</dbReference>
<feature type="transmembrane region" description="Helical" evidence="12">
    <location>
        <begin position="661"/>
        <end position="680"/>
    </location>
</feature>
<comment type="subcellular location">
    <subcellularLocation>
        <location evidence="1">Cell membrane</location>
        <topology evidence="1">Multi-pass membrane protein</topology>
    </subcellularLocation>
</comment>
<dbReference type="Gene3D" id="3.40.50.300">
    <property type="entry name" value="P-loop containing nucleotide triphosphate hydrolases"/>
    <property type="match status" value="2"/>
</dbReference>
<name>A0A6M8HST7_9PROT</name>
<evidence type="ECO:0000313" key="15">
    <source>
        <dbReference type="Proteomes" id="UP000500767"/>
    </source>
</evidence>
<gene>
    <name evidence="14" type="ORF">HN018_15520</name>
</gene>
<evidence type="ECO:0000256" key="6">
    <source>
        <dbReference type="ARBA" id="ARBA00022737"/>
    </source>
</evidence>
<evidence type="ECO:0000256" key="9">
    <source>
        <dbReference type="ARBA" id="ARBA00022967"/>
    </source>
</evidence>
<evidence type="ECO:0000313" key="14">
    <source>
        <dbReference type="EMBL" id="QKE91267.1"/>
    </source>
</evidence>
<keyword evidence="9" id="KW-1278">Translocase</keyword>
<dbReference type="InterPro" id="IPR050107">
    <property type="entry name" value="ABC_carbohydrate_import_ATPase"/>
</dbReference>
<dbReference type="GO" id="GO:0016887">
    <property type="term" value="F:ATP hydrolysis activity"/>
    <property type="evidence" value="ECO:0007669"/>
    <property type="project" value="InterPro"/>
</dbReference>
<keyword evidence="2" id="KW-0813">Transport</keyword>
<dbReference type="InterPro" id="IPR001851">
    <property type="entry name" value="ABC_transp_permease"/>
</dbReference>
<dbReference type="SUPFAM" id="SSF52540">
    <property type="entry name" value="P-loop containing nucleoside triphosphate hydrolases"/>
    <property type="match status" value="2"/>
</dbReference>
<dbReference type="CDD" id="cd03215">
    <property type="entry name" value="ABC_Carb_Monos_II"/>
    <property type="match status" value="1"/>
</dbReference>
<keyword evidence="10 12" id="KW-1133">Transmembrane helix</keyword>
<sequence>MLDGLQQAAGAGHVRDGAGAASLANVRKVFGGVVALAHADFELRPGEVLALLGENGAGKSTCVKMLAGVHRPDEGSVRLDGKDVVLRSPHDALANGIAVMHQHPGLFPDLTVAENIAIGHMPLTRLKQLDQRRIEADAARLLQVVGLDCAPRRSLGLLRSSEQQLVEVARALSVDARVLIMDEPTAALSRGEVERLFAVVEQLKKRGVAMMFVGHRMEEIYRIADRVVVLRDGRQVGMAPIGDLSPADAVTMMVGRELGTLYPTLDPPRDTIVLQADGLSRRGAFTDVSFDLHAGQILGFGGLVGSGRTEVARVLFGIDQPTAGTIAIDGVRHAFRSAGAAMQAGVGYVSEDRLGQSLVMDFSILDNASLTVLRQAARHGLISRDRELALVEQPLDRMNLRFSSYDQPVSTLSGGNQQKVVLAKWLATAPRVLILDEPTQGIDVNAKAEVHAIIADLARGGMAIILISSEMPELLGMCHDILVFREGHVSARMQGKDATQQSVLLAATDAAGAARKTSAADAVAGATDAVQAARHDPAVRPPAPRRSLFRREFGLVAAIVAMIVPATLINPRMLSLANIDAVAMDLALLIIVAAGQMLVMITRNIDLSVASVIGLSAYLCADALHRFPGLPLAGAVAIAGLVGLGCGIVNGLVVTRGRVPSIVVTLGTLSLYRGLCSMIAGGRQISTEQVPQAWLDMTAIHVLGIPVILIAAAVALALLAAILQRLPQGRELFAVGSNPAGARLIGISSDRLVLGAFACAGLLAGLDGALWASRYATVDARVASGYELTVIAAVVVGGTAIRGGAGTITGIVLGALMLLVIQNGLTLVRVNPLWLQGVYGLVIVLAISLDAFVSRRALRSVTERTAR</sequence>
<evidence type="ECO:0000256" key="3">
    <source>
        <dbReference type="ARBA" id="ARBA00022475"/>
    </source>
</evidence>
<keyword evidence="4" id="KW-0762">Sugar transport</keyword>
<dbReference type="InterPro" id="IPR003593">
    <property type="entry name" value="AAA+_ATPase"/>
</dbReference>
<dbReference type="EMBL" id="CP053708">
    <property type="protein sequence ID" value="QKE91267.1"/>
    <property type="molecule type" value="Genomic_DNA"/>
</dbReference>
<dbReference type="SMART" id="SM00382">
    <property type="entry name" value="AAA"/>
    <property type="match status" value="2"/>
</dbReference>
<evidence type="ECO:0000256" key="2">
    <source>
        <dbReference type="ARBA" id="ARBA00022448"/>
    </source>
</evidence>
<dbReference type="CDD" id="cd06579">
    <property type="entry name" value="TM_PBP1_transp_AraH_like"/>
    <property type="match status" value="1"/>
</dbReference>
<evidence type="ECO:0000256" key="4">
    <source>
        <dbReference type="ARBA" id="ARBA00022597"/>
    </source>
</evidence>
<feature type="domain" description="ABC transporter" evidence="13">
    <location>
        <begin position="268"/>
        <end position="511"/>
    </location>
</feature>
<reference evidence="14 15" key="1">
    <citation type="journal article" date="2014" name="World J. Microbiol. Biotechnol.">
        <title>Biodiversity and physiological characteristics of Antarctic and Arctic lichens-associated bacteria.</title>
        <authorList>
            <person name="Lee Y.M."/>
            <person name="Kim E.H."/>
            <person name="Lee H.K."/>
            <person name="Hong S.G."/>
        </authorList>
    </citation>
    <scope>NUCLEOTIDE SEQUENCE [LARGE SCALE GENOMIC DNA]</scope>
    <source>
        <strain evidence="14 15">PAMC 26569</strain>
    </source>
</reference>
<evidence type="ECO:0000256" key="12">
    <source>
        <dbReference type="SAM" id="Phobius"/>
    </source>
</evidence>
<dbReference type="CDD" id="cd03216">
    <property type="entry name" value="ABC_Carb_Monos_I"/>
    <property type="match status" value="1"/>
</dbReference>
<dbReference type="Pfam" id="PF02653">
    <property type="entry name" value="BPD_transp_2"/>
    <property type="match status" value="1"/>
</dbReference>
<feature type="transmembrane region" description="Helical" evidence="12">
    <location>
        <begin position="553"/>
        <end position="569"/>
    </location>
</feature>
<keyword evidence="5 12" id="KW-0812">Transmembrane</keyword>
<dbReference type="PANTHER" id="PTHR43790">
    <property type="entry name" value="CARBOHYDRATE TRANSPORT ATP-BINDING PROTEIN MG119-RELATED"/>
    <property type="match status" value="1"/>
</dbReference>
<accession>A0A6M8HST7</accession>
<feature type="transmembrane region" description="Helical" evidence="12">
    <location>
        <begin position="630"/>
        <end position="654"/>
    </location>
</feature>
<dbReference type="GO" id="GO:0005524">
    <property type="term" value="F:ATP binding"/>
    <property type="evidence" value="ECO:0007669"/>
    <property type="project" value="UniProtKB-KW"/>
</dbReference>
<dbReference type="GO" id="GO:0022857">
    <property type="term" value="F:transmembrane transporter activity"/>
    <property type="evidence" value="ECO:0007669"/>
    <property type="project" value="InterPro"/>
</dbReference>
<evidence type="ECO:0000256" key="1">
    <source>
        <dbReference type="ARBA" id="ARBA00004651"/>
    </source>
</evidence>
<keyword evidence="11 12" id="KW-0472">Membrane</keyword>
<dbReference type="Proteomes" id="UP000500767">
    <property type="component" value="Chromosome"/>
</dbReference>
<feature type="transmembrane region" description="Helical" evidence="12">
    <location>
        <begin position="700"/>
        <end position="723"/>
    </location>
</feature>
<dbReference type="InterPro" id="IPR003439">
    <property type="entry name" value="ABC_transporter-like_ATP-bd"/>
</dbReference>
<evidence type="ECO:0000256" key="5">
    <source>
        <dbReference type="ARBA" id="ARBA00022692"/>
    </source>
</evidence>
<dbReference type="InterPro" id="IPR027417">
    <property type="entry name" value="P-loop_NTPase"/>
</dbReference>
<dbReference type="Pfam" id="PF00005">
    <property type="entry name" value="ABC_tran"/>
    <property type="match status" value="2"/>
</dbReference>
<feature type="transmembrane region" description="Helical" evidence="12">
    <location>
        <begin position="833"/>
        <end position="853"/>
    </location>
</feature>
<dbReference type="PROSITE" id="PS50893">
    <property type="entry name" value="ABC_TRANSPORTER_2"/>
    <property type="match status" value="2"/>
</dbReference>
<evidence type="ECO:0000256" key="7">
    <source>
        <dbReference type="ARBA" id="ARBA00022741"/>
    </source>
</evidence>
<organism evidence="14 15">
    <name type="scientific">Lichenicola cladoniae</name>
    <dbReference type="NCBI Taxonomy" id="1484109"/>
    <lineage>
        <taxon>Bacteria</taxon>
        <taxon>Pseudomonadati</taxon>
        <taxon>Pseudomonadota</taxon>
        <taxon>Alphaproteobacteria</taxon>
        <taxon>Acetobacterales</taxon>
        <taxon>Acetobacteraceae</taxon>
        <taxon>Lichenicola</taxon>
    </lineage>
</organism>
<keyword evidence="8 14" id="KW-0067">ATP-binding</keyword>
<evidence type="ECO:0000256" key="11">
    <source>
        <dbReference type="ARBA" id="ARBA00023136"/>
    </source>
</evidence>
<dbReference type="KEGG" id="lck:HN018_15520"/>
<dbReference type="GO" id="GO:0005886">
    <property type="term" value="C:plasma membrane"/>
    <property type="evidence" value="ECO:0007669"/>
    <property type="project" value="UniProtKB-SubCell"/>
</dbReference>
<proteinExistence type="predicted"/>
<keyword evidence="7" id="KW-0547">Nucleotide-binding</keyword>
<protein>
    <submittedName>
        <fullName evidence="14">ATP-binding cassette domain-containing protein</fullName>
    </submittedName>
</protein>
<feature type="domain" description="ABC transporter" evidence="13">
    <location>
        <begin position="21"/>
        <end position="257"/>
    </location>
</feature>
<keyword evidence="6" id="KW-0677">Repeat</keyword>
<evidence type="ECO:0000256" key="8">
    <source>
        <dbReference type="ARBA" id="ARBA00022840"/>
    </source>
</evidence>
<dbReference type="AlphaFoldDB" id="A0A6M8HST7"/>
<feature type="transmembrane region" description="Helical" evidence="12">
    <location>
        <begin position="783"/>
        <end position="801"/>
    </location>
</feature>
<feature type="transmembrane region" description="Helical" evidence="12">
    <location>
        <begin position="808"/>
        <end position="827"/>
    </location>
</feature>
<dbReference type="PROSITE" id="PS00211">
    <property type="entry name" value="ABC_TRANSPORTER_1"/>
    <property type="match status" value="1"/>
</dbReference>
<keyword evidence="3" id="KW-1003">Cell membrane</keyword>